<reference evidence="2 3" key="1">
    <citation type="journal article" date="2020" name="Microbiol. Resour. Announc.">
        <title>Draft Genome Sequence of a Cladosporium Species Isolated from the Mesophotic Ascidian Didemnum maculosum.</title>
        <authorList>
            <person name="Gioti A."/>
            <person name="Siaperas R."/>
            <person name="Nikolaivits E."/>
            <person name="Le Goff G."/>
            <person name="Ouazzani J."/>
            <person name="Kotoulas G."/>
            <person name="Topakas E."/>
        </authorList>
    </citation>
    <scope>NUCLEOTIDE SEQUENCE [LARGE SCALE GENOMIC DNA]</scope>
    <source>
        <strain evidence="2 3">TM138-S3</strain>
    </source>
</reference>
<feature type="region of interest" description="Disordered" evidence="1">
    <location>
        <begin position="1"/>
        <end position="23"/>
    </location>
</feature>
<feature type="compositionally biased region" description="Polar residues" evidence="1">
    <location>
        <begin position="1"/>
        <end position="19"/>
    </location>
</feature>
<name>A0AB34KZ59_9PEZI</name>
<gene>
    <name evidence="2" type="ORF">WHR41_02721</name>
</gene>
<dbReference type="Proteomes" id="UP000803884">
    <property type="component" value="Unassembled WGS sequence"/>
</dbReference>
<dbReference type="GeneID" id="96004165"/>
<dbReference type="EMBL" id="JAAQHG020000006">
    <property type="protein sequence ID" value="KAL1588816.1"/>
    <property type="molecule type" value="Genomic_DNA"/>
</dbReference>
<proteinExistence type="predicted"/>
<dbReference type="RefSeq" id="XP_069231921.1">
    <property type="nucleotide sequence ID" value="XM_069371327.1"/>
</dbReference>
<accession>A0AB34KZ59</accession>
<evidence type="ECO:0000313" key="2">
    <source>
        <dbReference type="EMBL" id="KAL1588816.1"/>
    </source>
</evidence>
<dbReference type="AlphaFoldDB" id="A0AB34KZ59"/>
<protein>
    <submittedName>
        <fullName evidence="2">Uncharacterized protein</fullName>
    </submittedName>
</protein>
<evidence type="ECO:0000313" key="3">
    <source>
        <dbReference type="Proteomes" id="UP000803884"/>
    </source>
</evidence>
<sequence>MADNSQTTNQDIPSSNATATLGHLGRPIPEARAYLNKAQRFVSFAKYLHGQLLAARRRFSDYHFERPTTEDMRDISAIKTQFRQLCDGTLLDGANEALNDSFLEEVNKELAKLERMPALGSIETLALWKHTAKLVQEGKDVKVEFEEVAEDLRMKSRKALIGI</sequence>
<evidence type="ECO:0000256" key="1">
    <source>
        <dbReference type="SAM" id="MobiDB-lite"/>
    </source>
</evidence>
<organism evidence="2 3">
    <name type="scientific">Cladosporium halotolerans</name>
    <dbReference type="NCBI Taxonomy" id="1052096"/>
    <lineage>
        <taxon>Eukaryota</taxon>
        <taxon>Fungi</taxon>
        <taxon>Dikarya</taxon>
        <taxon>Ascomycota</taxon>
        <taxon>Pezizomycotina</taxon>
        <taxon>Dothideomycetes</taxon>
        <taxon>Dothideomycetidae</taxon>
        <taxon>Cladosporiales</taxon>
        <taxon>Cladosporiaceae</taxon>
        <taxon>Cladosporium</taxon>
    </lineage>
</organism>
<comment type="caution">
    <text evidence="2">The sequence shown here is derived from an EMBL/GenBank/DDBJ whole genome shotgun (WGS) entry which is preliminary data.</text>
</comment>
<keyword evidence="3" id="KW-1185">Reference proteome</keyword>